<feature type="chain" id="PRO_5037732319" description="C4-dicarboxylate ABC transporter substrate-binding protein" evidence="1">
    <location>
        <begin position="24"/>
        <end position="326"/>
    </location>
</feature>
<evidence type="ECO:0000313" key="3">
    <source>
        <dbReference type="Proteomes" id="UP000649829"/>
    </source>
</evidence>
<accession>A0A917W8B7</accession>
<evidence type="ECO:0000313" key="2">
    <source>
        <dbReference type="EMBL" id="GGL82029.1"/>
    </source>
</evidence>
<reference evidence="2" key="1">
    <citation type="journal article" date="2014" name="Int. J. Syst. Evol. Microbiol.">
        <title>Complete genome sequence of Corynebacterium casei LMG S-19264T (=DSM 44701T), isolated from a smear-ripened cheese.</title>
        <authorList>
            <consortium name="US DOE Joint Genome Institute (JGI-PGF)"/>
            <person name="Walter F."/>
            <person name="Albersmeier A."/>
            <person name="Kalinowski J."/>
            <person name="Ruckert C."/>
        </authorList>
    </citation>
    <scope>NUCLEOTIDE SEQUENCE</scope>
    <source>
        <strain evidence="2">CGMCC 1.6293</strain>
    </source>
</reference>
<dbReference type="EMBL" id="BMLF01000001">
    <property type="protein sequence ID" value="GGL82029.1"/>
    <property type="molecule type" value="Genomic_DNA"/>
</dbReference>
<sequence>MTITTRFITAAALAAATALPASAQDRPASMTISTASPGGVYAIYGEGVAQLVSDVVGIPTSTRQTQGPAQNLVLLKGAQTELAMTTSGPAFEAMEGKLELAPGDTYGDLRVLFAMYPTPFQMIALESSGITALDQLDGKRVGAGPRAGTGGTYWTRWLGNMGIDASLQYGGIGDQASQLADGRLDAIVTAGGIPHPSLSELENTQDVTIFGMSDETLEGIMEANPYAVEFTIPKGTYKTPEGDLATVAMWNFVVADASMSDDLAYEITKAVLEGNDRMVSTHSAAKGILAENILKDTFIPLHPGAARYYQELGVEIPDAIAPAGKN</sequence>
<dbReference type="NCBIfam" id="TIGR02122">
    <property type="entry name" value="TRAP_TAXI"/>
    <property type="match status" value="1"/>
</dbReference>
<proteinExistence type="predicted"/>
<reference evidence="2" key="2">
    <citation type="submission" date="2020-09" db="EMBL/GenBank/DDBJ databases">
        <authorList>
            <person name="Sun Q."/>
            <person name="Zhou Y."/>
        </authorList>
    </citation>
    <scope>NUCLEOTIDE SEQUENCE</scope>
    <source>
        <strain evidence="2">CGMCC 1.6293</strain>
    </source>
</reference>
<name>A0A917W8B7_9RHOB</name>
<keyword evidence="1" id="KW-0732">Signal</keyword>
<dbReference type="PANTHER" id="PTHR42941:SF1">
    <property type="entry name" value="SLL1037 PROTEIN"/>
    <property type="match status" value="1"/>
</dbReference>
<protein>
    <recommendedName>
        <fullName evidence="4">C4-dicarboxylate ABC transporter substrate-binding protein</fullName>
    </recommendedName>
</protein>
<dbReference type="PANTHER" id="PTHR42941">
    <property type="entry name" value="SLL1037 PROTEIN"/>
    <property type="match status" value="1"/>
</dbReference>
<dbReference type="RefSeq" id="WP_028285012.1">
    <property type="nucleotide sequence ID" value="NZ_BMLF01000001.1"/>
</dbReference>
<gene>
    <name evidence="2" type="ORF">GCM10011534_00100</name>
</gene>
<feature type="signal peptide" evidence="1">
    <location>
        <begin position="1"/>
        <end position="23"/>
    </location>
</feature>
<dbReference type="Gene3D" id="3.40.190.10">
    <property type="entry name" value="Periplasmic binding protein-like II"/>
    <property type="match status" value="2"/>
</dbReference>
<dbReference type="Proteomes" id="UP000649829">
    <property type="component" value="Unassembled WGS sequence"/>
</dbReference>
<evidence type="ECO:0008006" key="4">
    <source>
        <dbReference type="Google" id="ProtNLM"/>
    </source>
</evidence>
<organism evidence="2 3">
    <name type="scientific">Pseudooceanicola nanhaiensis</name>
    <dbReference type="NCBI Taxonomy" id="375761"/>
    <lineage>
        <taxon>Bacteria</taxon>
        <taxon>Pseudomonadati</taxon>
        <taxon>Pseudomonadota</taxon>
        <taxon>Alphaproteobacteria</taxon>
        <taxon>Rhodobacterales</taxon>
        <taxon>Paracoccaceae</taxon>
        <taxon>Pseudooceanicola</taxon>
    </lineage>
</organism>
<dbReference type="AlphaFoldDB" id="A0A917W8B7"/>
<dbReference type="SUPFAM" id="SSF53850">
    <property type="entry name" value="Periplasmic binding protein-like II"/>
    <property type="match status" value="1"/>
</dbReference>
<evidence type="ECO:0000256" key="1">
    <source>
        <dbReference type="SAM" id="SignalP"/>
    </source>
</evidence>
<keyword evidence="3" id="KW-1185">Reference proteome</keyword>
<dbReference type="InterPro" id="IPR011852">
    <property type="entry name" value="TRAP_TAXI"/>
</dbReference>
<comment type="caution">
    <text evidence="2">The sequence shown here is derived from an EMBL/GenBank/DDBJ whole genome shotgun (WGS) entry which is preliminary data.</text>
</comment>
<dbReference type="Pfam" id="PF16868">
    <property type="entry name" value="NMT1_3"/>
    <property type="match status" value="1"/>
</dbReference>